<dbReference type="EMBL" id="LNIX01000001">
    <property type="protein sequence ID" value="OXA63693.1"/>
    <property type="molecule type" value="Genomic_DNA"/>
</dbReference>
<keyword evidence="1" id="KW-1133">Transmembrane helix</keyword>
<name>A0A226F1N6_FOLCA</name>
<comment type="caution">
    <text evidence="2">The sequence shown here is derived from an EMBL/GenBank/DDBJ whole genome shotgun (WGS) entry which is preliminary data.</text>
</comment>
<evidence type="ECO:0000313" key="2">
    <source>
        <dbReference type="EMBL" id="OXA63693.1"/>
    </source>
</evidence>
<reference evidence="2 3" key="1">
    <citation type="submission" date="2015-12" db="EMBL/GenBank/DDBJ databases">
        <title>The genome of Folsomia candida.</title>
        <authorList>
            <person name="Faddeeva A."/>
            <person name="Derks M.F."/>
            <person name="Anvar Y."/>
            <person name="Smit S."/>
            <person name="Van Straalen N."/>
            <person name="Roelofs D."/>
        </authorList>
    </citation>
    <scope>NUCLEOTIDE SEQUENCE [LARGE SCALE GENOMIC DNA]</scope>
    <source>
        <strain evidence="2 3">VU population</strain>
        <tissue evidence="2">Whole body</tissue>
    </source>
</reference>
<dbReference type="Proteomes" id="UP000198287">
    <property type="component" value="Unassembled WGS sequence"/>
</dbReference>
<keyword evidence="3" id="KW-1185">Reference proteome</keyword>
<gene>
    <name evidence="2" type="ORF">Fcan01_01540</name>
</gene>
<sequence length="197" mass="21259">MENCVKINFKSVATTPGWVGIGINTKRGMDGGQLMVAGVRQVPLTPTTLRPSSTPTTLGNNSLLYVDVNQVDTPYNQLLIGSATGIVGVYEGKAWEFVSVTEQVETVGGTQVNVTTMEWTKQLNPMDGNDIQVVRGQSIFVLMAFGDCDDLDYHGQEHKGTAVIEFLPADNAAMKSAEGLLNSMFALFTFSFLMGVL</sequence>
<keyword evidence="1" id="KW-0812">Transmembrane</keyword>
<evidence type="ECO:0008006" key="4">
    <source>
        <dbReference type="Google" id="ProtNLM"/>
    </source>
</evidence>
<protein>
    <recommendedName>
        <fullName evidence="4">DOMON domain-containing protein</fullName>
    </recommendedName>
</protein>
<proteinExistence type="predicted"/>
<evidence type="ECO:0000256" key="1">
    <source>
        <dbReference type="SAM" id="Phobius"/>
    </source>
</evidence>
<evidence type="ECO:0000313" key="3">
    <source>
        <dbReference type="Proteomes" id="UP000198287"/>
    </source>
</evidence>
<dbReference type="AlphaFoldDB" id="A0A226F1N6"/>
<organism evidence="2 3">
    <name type="scientific">Folsomia candida</name>
    <name type="common">Springtail</name>
    <dbReference type="NCBI Taxonomy" id="158441"/>
    <lineage>
        <taxon>Eukaryota</taxon>
        <taxon>Metazoa</taxon>
        <taxon>Ecdysozoa</taxon>
        <taxon>Arthropoda</taxon>
        <taxon>Hexapoda</taxon>
        <taxon>Collembola</taxon>
        <taxon>Entomobryomorpha</taxon>
        <taxon>Isotomoidea</taxon>
        <taxon>Isotomidae</taxon>
        <taxon>Proisotominae</taxon>
        <taxon>Folsomia</taxon>
    </lineage>
</organism>
<feature type="transmembrane region" description="Helical" evidence="1">
    <location>
        <begin position="179"/>
        <end position="196"/>
    </location>
</feature>
<keyword evidence="1" id="KW-0472">Membrane</keyword>
<accession>A0A226F1N6</accession>